<evidence type="ECO:0000256" key="4">
    <source>
        <dbReference type="SAM" id="MobiDB-lite"/>
    </source>
</evidence>
<feature type="region of interest" description="Disordered" evidence="4">
    <location>
        <begin position="1135"/>
        <end position="1168"/>
    </location>
</feature>
<dbReference type="InterPro" id="IPR016024">
    <property type="entry name" value="ARM-type_fold"/>
</dbReference>
<evidence type="ECO:0000256" key="2">
    <source>
        <dbReference type="ARBA" id="ARBA00006809"/>
    </source>
</evidence>
<name>A0A8H5MF42_9AGAR</name>
<dbReference type="Pfam" id="PF04931">
    <property type="entry name" value="DNA_pol_phi"/>
    <property type="match status" value="1"/>
</dbReference>
<protein>
    <recommendedName>
        <fullName evidence="7">DNA polymerase V</fullName>
    </recommendedName>
</protein>
<dbReference type="OrthoDB" id="342531at2759"/>
<dbReference type="GO" id="GO:0000182">
    <property type="term" value="F:rDNA binding"/>
    <property type="evidence" value="ECO:0007669"/>
    <property type="project" value="TreeGrafter"/>
</dbReference>
<dbReference type="InterPro" id="IPR007015">
    <property type="entry name" value="DNA_pol_V/MYBBP1A"/>
</dbReference>
<sequence length="1168" mass="131222">MSTTLPLFWDLSSPVKNGRIEASIKLITTLEHFQAQFQPRSPPSEEDEGSDEKSDPLDALNAQDVSYSVRRLVRGLASPRESSRLGFSVALTELLSRLDTVTCSQIFTLITDASKSQGSMTGQEERDVLFARLFGMTAIIQSGLLMRTKPLRTSQSSATLASSLEGYEQVLKELVILGEKKSWLRESAWWAIGLATDSLKTAQVSWRDEAMKATVHHLFIEHELWSSEKIAMTLKLQVNFQDLPWHSLVSPTFKNPDLFSNANLQAIAVILRDSNIDATDSESFKIAAAGGWKPQLHFVWDIILDRLLSSSGTSKSNFPEFFRVVVDESLFSSNASPERKYWGFQIFQKALPLATQDNMPMLFTKNFMRTWINHLSKQDRYLHKAAKQTVGLLGPAFALLMTKIPQAVELQTFVQHNPKLGFALILQLTGVYGSQQFDKLTKTKTVESILSAMDVNDIKQYIDYLLEQAYDKDVDVGILNARRRWIIEQLAGLIRNGSIPKTDDWVGSVLEWLLVNGLFIVKKRAEGSRYVGMRQVPKPPFSDELRQRCRDKLLGCLADITNQATSIANSVKVKLPGTTANGEFWVAKVLSSIEELKQDSKYVSSIVELDDEEEALRGKVMKTVSKLNEVSGDKEEAASGTRLLLLALLLQQCCSEEPVSMESVDSCVEAAVRQFSIEKPSKKGSASAQDDIPEAVDIIVDTIIGFMEKSTTYMRTIGNQVFSLISGEVKSSTINLILTQLETRDPGAEEGEEEDDEDDGEDEDSNSDDGDDASESSSEDEDVNEEVDEELRQKILEVISVNGIVAANEDDEESEEEFMDDDQMMAIDEQLAEVFRSRINENKASKDVDAQREATHFKNRILDLVDTLVKKQPSSPLIVRLILPLIDLVTRSTSDEKQLSDKAQGIIRSRIGKLREVPSSIVPDEVKPIFETIHSRARTERSPEYLNLLSDCCVYLSHVMVQSGMQREVVEAYRQSLMDFVSRKNSHLNVHFFQQFIRRSKAAAWSLRKDLLHIPDKSVNVYRRLQVYQLIRDLIVEPPSDSQEFSQFLRAMHQLLLDVTSKACRKDQALMMSAAQMREVLKLALLGVRQAQRIAPESVAAVWDPSAWSKMEELLTSSERFKGAAQMCRQVVQIASAPQKDGSSKRKALPVAEETLPETKRPKRKKVV</sequence>
<keyword evidence="6" id="KW-1185">Reference proteome</keyword>
<evidence type="ECO:0000313" key="6">
    <source>
        <dbReference type="Proteomes" id="UP000518752"/>
    </source>
</evidence>
<feature type="region of interest" description="Disordered" evidence="4">
    <location>
        <begin position="36"/>
        <end position="58"/>
    </location>
</feature>
<evidence type="ECO:0000256" key="1">
    <source>
        <dbReference type="ARBA" id="ARBA00004123"/>
    </source>
</evidence>
<accession>A0A8H5MF42</accession>
<proteinExistence type="inferred from homology"/>
<dbReference type="AlphaFoldDB" id="A0A8H5MF42"/>
<evidence type="ECO:0000313" key="5">
    <source>
        <dbReference type="EMBL" id="KAF5391416.1"/>
    </source>
</evidence>
<organism evidence="5 6">
    <name type="scientific">Collybiopsis confluens</name>
    <dbReference type="NCBI Taxonomy" id="2823264"/>
    <lineage>
        <taxon>Eukaryota</taxon>
        <taxon>Fungi</taxon>
        <taxon>Dikarya</taxon>
        <taxon>Basidiomycota</taxon>
        <taxon>Agaricomycotina</taxon>
        <taxon>Agaricomycetes</taxon>
        <taxon>Agaricomycetidae</taxon>
        <taxon>Agaricales</taxon>
        <taxon>Marasmiineae</taxon>
        <taxon>Omphalotaceae</taxon>
        <taxon>Collybiopsis</taxon>
    </lineage>
</organism>
<dbReference type="PANTHER" id="PTHR13213">
    <property type="entry name" value="MYB-BINDING PROTEIN 1A FAMILY MEMBER"/>
    <property type="match status" value="1"/>
</dbReference>
<comment type="caution">
    <text evidence="5">The sequence shown here is derived from an EMBL/GenBank/DDBJ whole genome shotgun (WGS) entry which is preliminary data.</text>
</comment>
<evidence type="ECO:0000256" key="3">
    <source>
        <dbReference type="ARBA" id="ARBA00023242"/>
    </source>
</evidence>
<comment type="subcellular location">
    <subcellularLocation>
        <location evidence="1">Nucleus</location>
    </subcellularLocation>
</comment>
<gene>
    <name evidence="5" type="ORF">D9757_001957</name>
</gene>
<dbReference type="EMBL" id="JAACJN010000010">
    <property type="protein sequence ID" value="KAF5391416.1"/>
    <property type="molecule type" value="Genomic_DNA"/>
</dbReference>
<dbReference type="PANTHER" id="PTHR13213:SF2">
    <property type="entry name" value="MYB-BINDING PROTEIN 1A"/>
    <property type="match status" value="1"/>
</dbReference>
<evidence type="ECO:0008006" key="7">
    <source>
        <dbReference type="Google" id="ProtNLM"/>
    </source>
</evidence>
<reference evidence="5 6" key="1">
    <citation type="journal article" date="2020" name="ISME J.">
        <title>Uncovering the hidden diversity of litter-decomposition mechanisms in mushroom-forming fungi.</title>
        <authorList>
            <person name="Floudas D."/>
            <person name="Bentzer J."/>
            <person name="Ahren D."/>
            <person name="Johansson T."/>
            <person name="Persson P."/>
            <person name="Tunlid A."/>
        </authorList>
    </citation>
    <scope>NUCLEOTIDE SEQUENCE [LARGE SCALE GENOMIC DNA]</scope>
    <source>
        <strain evidence="5 6">CBS 406.79</strain>
    </source>
</reference>
<dbReference type="GO" id="GO:0006355">
    <property type="term" value="P:regulation of DNA-templated transcription"/>
    <property type="evidence" value="ECO:0007669"/>
    <property type="project" value="InterPro"/>
</dbReference>
<dbReference type="SUPFAM" id="SSF48371">
    <property type="entry name" value="ARM repeat"/>
    <property type="match status" value="1"/>
</dbReference>
<dbReference type="GO" id="GO:0005730">
    <property type="term" value="C:nucleolus"/>
    <property type="evidence" value="ECO:0007669"/>
    <property type="project" value="InterPro"/>
</dbReference>
<feature type="region of interest" description="Disordered" evidence="4">
    <location>
        <begin position="740"/>
        <end position="788"/>
    </location>
</feature>
<feature type="compositionally biased region" description="Acidic residues" evidence="4">
    <location>
        <begin position="748"/>
        <end position="788"/>
    </location>
</feature>
<comment type="similarity">
    <text evidence="2">Belongs to the MYBBP1A family.</text>
</comment>
<keyword evidence="3" id="KW-0539">Nucleus</keyword>
<dbReference type="Proteomes" id="UP000518752">
    <property type="component" value="Unassembled WGS sequence"/>
</dbReference>